<name>A0AA36J7L6_9DINO</name>
<reference evidence="2" key="1">
    <citation type="submission" date="2023-08" db="EMBL/GenBank/DDBJ databases">
        <authorList>
            <person name="Chen Y."/>
            <person name="Shah S."/>
            <person name="Dougan E. K."/>
            <person name="Thang M."/>
            <person name="Chan C."/>
        </authorList>
    </citation>
    <scope>NUCLEOTIDE SEQUENCE</scope>
</reference>
<feature type="transmembrane region" description="Helical" evidence="1">
    <location>
        <begin position="20"/>
        <end position="42"/>
    </location>
</feature>
<keyword evidence="1" id="KW-0812">Transmembrane</keyword>
<keyword evidence="1" id="KW-0472">Membrane</keyword>
<comment type="caution">
    <text evidence="2">The sequence shown here is derived from an EMBL/GenBank/DDBJ whole genome shotgun (WGS) entry which is preliminary data.</text>
</comment>
<sequence length="103" mass="11279">MLRVAEGFFIKDHADTLTHFCIGLLAGNLLLCAFACMLMLIASCKSKVSLEVGWAALLCGHWILLAFREKAPHQNISTGALAEMLAPFLDFGHESGRQDLYLA</sequence>
<protein>
    <submittedName>
        <fullName evidence="2">Uncharacterized protein</fullName>
    </submittedName>
</protein>
<evidence type="ECO:0000313" key="3">
    <source>
        <dbReference type="Proteomes" id="UP001178507"/>
    </source>
</evidence>
<keyword evidence="1" id="KW-1133">Transmembrane helix</keyword>
<organism evidence="2 3">
    <name type="scientific">Effrenium voratum</name>
    <dbReference type="NCBI Taxonomy" id="2562239"/>
    <lineage>
        <taxon>Eukaryota</taxon>
        <taxon>Sar</taxon>
        <taxon>Alveolata</taxon>
        <taxon>Dinophyceae</taxon>
        <taxon>Suessiales</taxon>
        <taxon>Symbiodiniaceae</taxon>
        <taxon>Effrenium</taxon>
    </lineage>
</organism>
<dbReference type="Proteomes" id="UP001178507">
    <property type="component" value="Unassembled WGS sequence"/>
</dbReference>
<accession>A0AA36J7L6</accession>
<dbReference type="EMBL" id="CAUJNA010003355">
    <property type="protein sequence ID" value="CAJ1399999.1"/>
    <property type="molecule type" value="Genomic_DNA"/>
</dbReference>
<keyword evidence="3" id="KW-1185">Reference proteome</keyword>
<feature type="transmembrane region" description="Helical" evidence="1">
    <location>
        <begin position="48"/>
        <end position="67"/>
    </location>
</feature>
<dbReference type="AlphaFoldDB" id="A0AA36J7L6"/>
<evidence type="ECO:0000256" key="1">
    <source>
        <dbReference type="SAM" id="Phobius"/>
    </source>
</evidence>
<proteinExistence type="predicted"/>
<gene>
    <name evidence="2" type="ORF">EVOR1521_LOCUS23437</name>
</gene>
<evidence type="ECO:0000313" key="2">
    <source>
        <dbReference type="EMBL" id="CAJ1399999.1"/>
    </source>
</evidence>